<name>A0A644YG19_9ZZZZ</name>
<comment type="caution">
    <text evidence="2">The sequence shown here is derived from an EMBL/GenBank/DDBJ whole genome shotgun (WGS) entry which is preliminary data.</text>
</comment>
<dbReference type="AlphaFoldDB" id="A0A644YG19"/>
<accession>A0A644YG19</accession>
<feature type="region of interest" description="Disordered" evidence="1">
    <location>
        <begin position="494"/>
        <end position="513"/>
    </location>
</feature>
<feature type="compositionally biased region" description="Basic and acidic residues" evidence="1">
    <location>
        <begin position="280"/>
        <end position="295"/>
    </location>
</feature>
<reference evidence="2" key="1">
    <citation type="submission" date="2019-08" db="EMBL/GenBank/DDBJ databases">
        <authorList>
            <person name="Kucharzyk K."/>
            <person name="Murdoch R.W."/>
            <person name="Higgins S."/>
            <person name="Loffler F."/>
        </authorList>
    </citation>
    <scope>NUCLEOTIDE SEQUENCE</scope>
</reference>
<protein>
    <submittedName>
        <fullName evidence="2">Uncharacterized protein</fullName>
    </submittedName>
</protein>
<gene>
    <name evidence="2" type="ORF">SDC9_74064</name>
</gene>
<evidence type="ECO:0000313" key="2">
    <source>
        <dbReference type="EMBL" id="MPM27552.1"/>
    </source>
</evidence>
<feature type="compositionally biased region" description="Basic and acidic residues" evidence="1">
    <location>
        <begin position="502"/>
        <end position="513"/>
    </location>
</feature>
<evidence type="ECO:0000256" key="1">
    <source>
        <dbReference type="SAM" id="MobiDB-lite"/>
    </source>
</evidence>
<organism evidence="2">
    <name type="scientific">bioreactor metagenome</name>
    <dbReference type="NCBI Taxonomy" id="1076179"/>
    <lineage>
        <taxon>unclassified sequences</taxon>
        <taxon>metagenomes</taxon>
        <taxon>ecological metagenomes</taxon>
    </lineage>
</organism>
<feature type="region of interest" description="Disordered" evidence="1">
    <location>
        <begin position="279"/>
        <end position="306"/>
    </location>
</feature>
<dbReference type="EMBL" id="VSSQ01005022">
    <property type="protein sequence ID" value="MPM27552.1"/>
    <property type="molecule type" value="Genomic_DNA"/>
</dbReference>
<sequence length="513" mass="55049">MDPSSLPCSPAGRERVGTIRSPATLVRSPRSSRLVDAAADELPQQRVERDLRAVQRVEEGQQVEQPVAGVAERAVVADPVQGRLAGQPQRVQFVDHAGVEHHVGVLLEAEDVAVLPAADAGPLFQGLLGARPAGPVVADDPAEQADLGGGHPVEQIDVQPAQGADVDLVELIAVDPAHQGRVEGVDALDHQDLAGADLDGGPLGGPGPGDEVEMWHLDRLPLDEPAQVVAQQGQVKGLRDVEVGPPVGVQRGPVVVEVVVVEGQADRAEPVHEQLGVEPAQERGLARRGGARDQQRAQGSVLGEDRVGDPGDLLLVQGLGDPDQFQLAPRPDEIVDVRHHFDAHPGQPQSPLGVRRLQLDRRDQRGVGTLADVAEVDDEAVRERREGERLDLRGPGQRRVERTDHQAVDVVHVVAVLAPDQRDRFVAGHPRAQALVDPADLPGGQVRVDQMAEDPLEDRVRRLQPFLGEQVVHHPDQAQLHGLAPLVQMCLPDLRHGPPFRGADRNEAPTRRA</sequence>
<feature type="region of interest" description="Disordered" evidence="1">
    <location>
        <begin position="1"/>
        <end position="32"/>
    </location>
</feature>
<proteinExistence type="predicted"/>